<dbReference type="PATRIC" id="fig|1308866.3.peg.2543"/>
<feature type="region of interest" description="Disordered" evidence="2">
    <location>
        <begin position="283"/>
        <end position="305"/>
    </location>
</feature>
<dbReference type="Pfam" id="PF03990">
    <property type="entry name" value="DUF348"/>
    <property type="match status" value="3"/>
</dbReference>
<feature type="compositionally biased region" description="Polar residues" evidence="2">
    <location>
        <begin position="285"/>
        <end position="304"/>
    </location>
</feature>
<dbReference type="InterPro" id="IPR007137">
    <property type="entry name" value="DUF348"/>
</dbReference>
<feature type="transmembrane region" description="Helical" evidence="3">
    <location>
        <begin position="16"/>
        <end position="34"/>
    </location>
</feature>
<dbReference type="CDD" id="cd22786">
    <property type="entry name" value="DPBB_YuiC-like"/>
    <property type="match status" value="1"/>
</dbReference>
<dbReference type="PANTHER" id="PTHR39160">
    <property type="entry name" value="CELL WALL-BINDING PROTEIN YOCH"/>
    <property type="match status" value="1"/>
</dbReference>
<dbReference type="AlphaFoldDB" id="N4W7A3"/>
<comment type="caution">
    <text evidence="5">The sequence shown here is derived from an EMBL/GenBank/DDBJ whole genome shotgun (WGS) entry which is preliminary data.</text>
</comment>
<dbReference type="InterPro" id="IPR051933">
    <property type="entry name" value="Resuscitation_pf_RpfB"/>
</dbReference>
<sequence length="402" mass="44718">MKRLFQKLHLLNRKSFYIALTIITFLGFTGFALFEMTKSQVTVVQEDEELHVRTHAETVGEVLNELAIDVGEHDELSHDVDEQIQPNMTIKHTMADTITVTIDGNKDTYHTTAETVGEFLTEEDINVKEQDQLSHAQDTQITDGFALKMNKAFQVTIQDADDKNKSWVTGGTVNDVLEANDVTLDENDKVQPKLSEEVDAETTITVTRVEKVTDVVEEEIDYSVVSRNDDSLEKGKESVIKNGETGIKEKEYEVTLENGEEVSRELIEEEVVKESENKVVAVGTKQPQPVQMSSEQRNSDSSNGDAAKTLYMEATAYNWDCPTCDGRGKTATGYDLKANPNGVVSVDPSVIPLGTKVWVEGYGYAVARDTGGHINGNRIDIHMSKSQAQSFGRKTVKVKVYQ</sequence>
<dbReference type="STRING" id="1308866.J416_12582"/>
<keyword evidence="3" id="KW-0812">Transmembrane</keyword>
<reference evidence="5 6" key="1">
    <citation type="submission" date="2013-03" db="EMBL/GenBank/DDBJ databases">
        <title>Draft genome sequence of Gracibacillus halophilus YIM-C55.5, a moderately halophilic and thermophilic organism from the Xiaochaidamu salt lake.</title>
        <authorList>
            <person name="Sugumar T."/>
            <person name="Polireddy D.R."/>
            <person name="Antony A."/>
            <person name="Madhava Y.R."/>
            <person name="Sivakumar N."/>
        </authorList>
    </citation>
    <scope>NUCLEOTIDE SEQUENCE [LARGE SCALE GENOMIC DNA]</scope>
    <source>
        <strain evidence="5 6">YIM-C55.5</strain>
    </source>
</reference>
<name>N4W7A3_9BACI</name>
<gene>
    <name evidence="5" type="ORF">J416_12582</name>
</gene>
<evidence type="ECO:0000256" key="1">
    <source>
        <dbReference type="ARBA" id="ARBA00022729"/>
    </source>
</evidence>
<dbReference type="Proteomes" id="UP000012283">
    <property type="component" value="Unassembled WGS sequence"/>
</dbReference>
<dbReference type="PANTHER" id="PTHR39160:SF4">
    <property type="entry name" value="RESUSCITATION-PROMOTING FACTOR RPFB"/>
    <property type="match status" value="1"/>
</dbReference>
<dbReference type="Pfam" id="PF06725">
    <property type="entry name" value="3D"/>
    <property type="match status" value="1"/>
</dbReference>
<dbReference type="InterPro" id="IPR036908">
    <property type="entry name" value="RlpA-like_sf"/>
</dbReference>
<evidence type="ECO:0000256" key="2">
    <source>
        <dbReference type="SAM" id="MobiDB-lite"/>
    </source>
</evidence>
<dbReference type="Gene3D" id="2.20.230.10">
    <property type="entry name" value="Resuscitation-promoting factor rpfb"/>
    <property type="match status" value="1"/>
</dbReference>
<dbReference type="Gene3D" id="2.40.40.10">
    <property type="entry name" value="RlpA-like domain"/>
    <property type="match status" value="1"/>
</dbReference>
<dbReference type="GO" id="GO:0004553">
    <property type="term" value="F:hydrolase activity, hydrolyzing O-glycosyl compounds"/>
    <property type="evidence" value="ECO:0007669"/>
    <property type="project" value="InterPro"/>
</dbReference>
<evidence type="ECO:0000313" key="6">
    <source>
        <dbReference type="Proteomes" id="UP000012283"/>
    </source>
</evidence>
<keyword evidence="6" id="KW-1185">Reference proteome</keyword>
<organism evidence="5 6">
    <name type="scientific">Gracilibacillus halophilus YIM-C55.5</name>
    <dbReference type="NCBI Taxonomy" id="1308866"/>
    <lineage>
        <taxon>Bacteria</taxon>
        <taxon>Bacillati</taxon>
        <taxon>Bacillota</taxon>
        <taxon>Bacilli</taxon>
        <taxon>Bacillales</taxon>
        <taxon>Bacillaceae</taxon>
        <taxon>Gracilibacillus</taxon>
    </lineage>
</organism>
<dbReference type="GO" id="GO:0019867">
    <property type="term" value="C:outer membrane"/>
    <property type="evidence" value="ECO:0007669"/>
    <property type="project" value="InterPro"/>
</dbReference>
<feature type="domain" description="G5" evidence="4">
    <location>
        <begin position="206"/>
        <end position="286"/>
    </location>
</feature>
<protein>
    <recommendedName>
        <fullName evidence="4">G5 domain-containing protein</fullName>
    </recommendedName>
</protein>
<evidence type="ECO:0000259" key="4">
    <source>
        <dbReference type="PROSITE" id="PS51109"/>
    </source>
</evidence>
<evidence type="ECO:0000313" key="5">
    <source>
        <dbReference type="EMBL" id="ENH96118.1"/>
    </source>
</evidence>
<proteinExistence type="predicted"/>
<dbReference type="InterPro" id="IPR010611">
    <property type="entry name" value="3D_dom"/>
</dbReference>
<dbReference type="SUPFAM" id="SSF50685">
    <property type="entry name" value="Barwin-like endoglucanases"/>
    <property type="match status" value="1"/>
</dbReference>
<dbReference type="InterPro" id="IPR011098">
    <property type="entry name" value="G5_dom"/>
</dbReference>
<accession>N4W7A3</accession>
<dbReference type="eggNOG" id="COG3583">
    <property type="taxonomic scope" value="Bacteria"/>
</dbReference>
<keyword evidence="3" id="KW-0472">Membrane</keyword>
<dbReference type="eggNOG" id="COG3584">
    <property type="taxonomic scope" value="Bacteria"/>
</dbReference>
<dbReference type="SMART" id="SM01208">
    <property type="entry name" value="G5"/>
    <property type="match status" value="1"/>
</dbReference>
<dbReference type="RefSeq" id="WP_003472461.1">
    <property type="nucleotide sequence ID" value="NZ_APML01000059.1"/>
</dbReference>
<keyword evidence="1" id="KW-0732">Signal</keyword>
<dbReference type="GO" id="GO:0009254">
    <property type="term" value="P:peptidoglycan turnover"/>
    <property type="evidence" value="ECO:0007669"/>
    <property type="project" value="InterPro"/>
</dbReference>
<dbReference type="OrthoDB" id="9798935at2"/>
<keyword evidence="3" id="KW-1133">Transmembrane helix</keyword>
<dbReference type="PROSITE" id="PS51109">
    <property type="entry name" value="G5"/>
    <property type="match status" value="1"/>
</dbReference>
<dbReference type="Pfam" id="PF07501">
    <property type="entry name" value="G5"/>
    <property type="match status" value="1"/>
</dbReference>
<dbReference type="EMBL" id="APML01000059">
    <property type="protein sequence ID" value="ENH96118.1"/>
    <property type="molecule type" value="Genomic_DNA"/>
</dbReference>
<evidence type="ECO:0000256" key="3">
    <source>
        <dbReference type="SAM" id="Phobius"/>
    </source>
</evidence>